<dbReference type="Proteomes" id="UP000789405">
    <property type="component" value="Unassembled WGS sequence"/>
</dbReference>
<dbReference type="InterPro" id="IPR040194">
    <property type="entry name" value="Cwf19-like"/>
</dbReference>
<dbReference type="PANTHER" id="PTHR12072:SF4">
    <property type="entry name" value="CWF19-LIKE PROTEIN 1"/>
    <property type="match status" value="1"/>
</dbReference>
<dbReference type="GO" id="GO:0071014">
    <property type="term" value="C:post-mRNA release spliceosomal complex"/>
    <property type="evidence" value="ECO:0007669"/>
    <property type="project" value="TreeGrafter"/>
</dbReference>
<evidence type="ECO:0000313" key="1">
    <source>
        <dbReference type="EMBL" id="CAG8788633.1"/>
    </source>
</evidence>
<name>A0A9N9JM98_9GLOM</name>
<sequence length="213" mass="23557">LATGSANGKLVELFSGVTKFNSKWGPFDLLLCVGDLFGENTDEINSLLSEEIKVPITTCFMHGKYELPDVVKERVEKNNGEFCPNLYYLGNQGSMTTAHGVKIAFASGIIDSIISNPPTQVDILLTYEWPKDITLLSSQEIRDVSGSKEVAQLATKIKPRYHFAASKDIFFKREPYQNSLSPRSKDDDTQLKMGAPTWFVGLADIGNSAKEKV</sequence>
<dbReference type="OrthoDB" id="444325at2759"/>
<comment type="caution">
    <text evidence="1">The sequence shown here is derived from an EMBL/GenBank/DDBJ whole genome shotgun (WGS) entry which is preliminary data.</text>
</comment>
<reference evidence="1" key="1">
    <citation type="submission" date="2021-06" db="EMBL/GenBank/DDBJ databases">
        <authorList>
            <person name="Kallberg Y."/>
            <person name="Tangrot J."/>
            <person name="Rosling A."/>
        </authorList>
    </citation>
    <scope>NUCLEOTIDE SEQUENCE</scope>
    <source>
        <strain evidence="1">MA453B</strain>
    </source>
</reference>
<dbReference type="AlphaFoldDB" id="A0A9N9JM98"/>
<proteinExistence type="predicted"/>
<accession>A0A9N9JM98</accession>
<dbReference type="CDD" id="cd07380">
    <property type="entry name" value="MPP_CWF19_N"/>
    <property type="match status" value="1"/>
</dbReference>
<dbReference type="EMBL" id="CAJVPY010025700">
    <property type="protein sequence ID" value="CAG8788633.1"/>
    <property type="molecule type" value="Genomic_DNA"/>
</dbReference>
<organism evidence="1 2">
    <name type="scientific">Dentiscutata erythropus</name>
    <dbReference type="NCBI Taxonomy" id="1348616"/>
    <lineage>
        <taxon>Eukaryota</taxon>
        <taxon>Fungi</taxon>
        <taxon>Fungi incertae sedis</taxon>
        <taxon>Mucoromycota</taxon>
        <taxon>Glomeromycotina</taxon>
        <taxon>Glomeromycetes</taxon>
        <taxon>Diversisporales</taxon>
        <taxon>Gigasporaceae</taxon>
        <taxon>Dentiscutata</taxon>
    </lineage>
</organism>
<evidence type="ECO:0000313" key="2">
    <source>
        <dbReference type="Proteomes" id="UP000789405"/>
    </source>
</evidence>
<feature type="non-terminal residue" evidence="1">
    <location>
        <position position="213"/>
    </location>
</feature>
<dbReference type="GO" id="GO:0000398">
    <property type="term" value="P:mRNA splicing, via spliceosome"/>
    <property type="evidence" value="ECO:0007669"/>
    <property type="project" value="TreeGrafter"/>
</dbReference>
<dbReference type="PANTHER" id="PTHR12072">
    <property type="entry name" value="CWF19, CELL CYCLE CONTROL PROTEIN"/>
    <property type="match status" value="1"/>
</dbReference>
<gene>
    <name evidence="1" type="ORF">DERYTH_LOCUS20944</name>
</gene>
<protein>
    <submittedName>
        <fullName evidence="1">27355_t:CDS:1</fullName>
    </submittedName>
</protein>
<dbReference type="GO" id="GO:0061632">
    <property type="term" value="F:RNA lariat debranching enzyme activator activity"/>
    <property type="evidence" value="ECO:0007669"/>
    <property type="project" value="TreeGrafter"/>
</dbReference>
<keyword evidence="2" id="KW-1185">Reference proteome</keyword>